<comment type="subcellular location">
    <subcellularLocation>
        <location evidence="1">Cell membrane</location>
        <topology evidence="1">Multi-pass membrane protein</topology>
    </subcellularLocation>
</comment>
<dbReference type="Proteomes" id="UP001314903">
    <property type="component" value="Unassembled WGS sequence"/>
</dbReference>
<feature type="transmembrane region" description="Helical" evidence="7">
    <location>
        <begin position="117"/>
        <end position="138"/>
    </location>
</feature>
<dbReference type="InterPro" id="IPR000326">
    <property type="entry name" value="PAP2/HPO"/>
</dbReference>
<evidence type="ECO:0000256" key="2">
    <source>
        <dbReference type="ARBA" id="ARBA00022475"/>
    </source>
</evidence>
<dbReference type="PANTHER" id="PTHR14969:SF62">
    <property type="entry name" value="DECAPRENYLPHOSPHORYL-5-PHOSPHORIBOSE PHOSPHATASE RV3807C-RELATED"/>
    <property type="match status" value="1"/>
</dbReference>
<proteinExistence type="predicted"/>
<dbReference type="Gene3D" id="1.20.144.10">
    <property type="entry name" value="Phosphatidic acid phosphatase type 2/haloperoxidase"/>
    <property type="match status" value="2"/>
</dbReference>
<keyword evidence="6 7" id="KW-0472">Membrane</keyword>
<evidence type="ECO:0000259" key="8">
    <source>
        <dbReference type="SMART" id="SM00014"/>
    </source>
</evidence>
<name>A0ABS4KFD0_9FIRM</name>
<accession>A0ABS4KFD0</accession>
<evidence type="ECO:0000313" key="10">
    <source>
        <dbReference type="Proteomes" id="UP001314903"/>
    </source>
</evidence>
<dbReference type="SMART" id="SM00014">
    <property type="entry name" value="acidPPc"/>
    <property type="match status" value="1"/>
</dbReference>
<feature type="transmembrane region" description="Helical" evidence="7">
    <location>
        <begin position="145"/>
        <end position="165"/>
    </location>
</feature>
<dbReference type="GO" id="GO:0050380">
    <property type="term" value="F:undecaprenyl-diphosphatase activity"/>
    <property type="evidence" value="ECO:0007669"/>
    <property type="project" value="UniProtKB-EC"/>
</dbReference>
<gene>
    <name evidence="9" type="ORF">J2Z35_000274</name>
</gene>
<keyword evidence="3 7" id="KW-0812">Transmembrane</keyword>
<dbReference type="PANTHER" id="PTHR14969">
    <property type="entry name" value="SPHINGOSINE-1-PHOSPHATE PHOSPHOHYDROLASE"/>
    <property type="match status" value="1"/>
</dbReference>
<keyword evidence="4 9" id="KW-0378">Hydrolase</keyword>
<dbReference type="EC" id="3.6.1.27" evidence="9"/>
<comment type="caution">
    <text evidence="9">The sequence shown here is derived from an EMBL/GenBank/DDBJ whole genome shotgun (WGS) entry which is preliminary data.</text>
</comment>
<sequence length="206" mass="23047">MDTTLIAAGINEIFYRFDYTILNILHELAVATKNSLTPFFTFISMTGDYGVGLILIGLIMILFRKTRKAGIAVLLGMALGAILTNIILKPLISRPRPYEDISSIYHTWWEYVGGRYYYGHAFPSGHTTAAMAMMSAIFLSFNKKYSFIGFLFVILMGVSRNYLMVHYPSDILGGILIGGFAGYAGVFSAKWIYIKAKGTRFEKKLS</sequence>
<keyword evidence="2" id="KW-1003">Cell membrane</keyword>
<feature type="transmembrane region" description="Helical" evidence="7">
    <location>
        <begin position="39"/>
        <end position="63"/>
    </location>
</feature>
<evidence type="ECO:0000256" key="7">
    <source>
        <dbReference type="SAM" id="Phobius"/>
    </source>
</evidence>
<dbReference type="EMBL" id="JAGGLI010000002">
    <property type="protein sequence ID" value="MBP2026485.1"/>
    <property type="molecule type" value="Genomic_DNA"/>
</dbReference>
<evidence type="ECO:0000256" key="5">
    <source>
        <dbReference type="ARBA" id="ARBA00022989"/>
    </source>
</evidence>
<feature type="transmembrane region" description="Helical" evidence="7">
    <location>
        <begin position="171"/>
        <end position="194"/>
    </location>
</feature>
<feature type="domain" description="Phosphatidic acid phosphatase type 2/haloperoxidase" evidence="8">
    <location>
        <begin position="69"/>
        <end position="186"/>
    </location>
</feature>
<keyword evidence="10" id="KW-1185">Reference proteome</keyword>
<evidence type="ECO:0000313" key="9">
    <source>
        <dbReference type="EMBL" id="MBP2026485.1"/>
    </source>
</evidence>
<evidence type="ECO:0000256" key="1">
    <source>
        <dbReference type="ARBA" id="ARBA00004651"/>
    </source>
</evidence>
<dbReference type="RefSeq" id="WP_209658604.1">
    <property type="nucleotide sequence ID" value="NZ_JAGGLI010000002.1"/>
</dbReference>
<evidence type="ECO:0000256" key="6">
    <source>
        <dbReference type="ARBA" id="ARBA00023136"/>
    </source>
</evidence>
<dbReference type="Pfam" id="PF01569">
    <property type="entry name" value="PAP2"/>
    <property type="match status" value="1"/>
</dbReference>
<evidence type="ECO:0000256" key="3">
    <source>
        <dbReference type="ARBA" id="ARBA00022692"/>
    </source>
</evidence>
<organism evidence="9 10">
    <name type="scientific">Acetoanaerobium pronyense</name>
    <dbReference type="NCBI Taxonomy" id="1482736"/>
    <lineage>
        <taxon>Bacteria</taxon>
        <taxon>Bacillati</taxon>
        <taxon>Bacillota</taxon>
        <taxon>Clostridia</taxon>
        <taxon>Peptostreptococcales</taxon>
        <taxon>Filifactoraceae</taxon>
        <taxon>Acetoanaerobium</taxon>
    </lineage>
</organism>
<protein>
    <submittedName>
        <fullName evidence="9">Undecaprenyl-diphosphatase</fullName>
        <ecNumber evidence="9">3.6.1.27</ecNumber>
    </submittedName>
</protein>
<evidence type="ECO:0000256" key="4">
    <source>
        <dbReference type="ARBA" id="ARBA00022801"/>
    </source>
</evidence>
<reference evidence="9 10" key="1">
    <citation type="submission" date="2021-03" db="EMBL/GenBank/DDBJ databases">
        <title>Genomic Encyclopedia of Type Strains, Phase IV (KMG-IV): sequencing the most valuable type-strain genomes for metagenomic binning, comparative biology and taxonomic classification.</title>
        <authorList>
            <person name="Goeker M."/>
        </authorList>
    </citation>
    <scope>NUCLEOTIDE SEQUENCE [LARGE SCALE GENOMIC DNA]</scope>
    <source>
        <strain evidence="9 10">DSM 27512</strain>
    </source>
</reference>
<dbReference type="SUPFAM" id="SSF48317">
    <property type="entry name" value="Acid phosphatase/Vanadium-dependent haloperoxidase"/>
    <property type="match status" value="1"/>
</dbReference>
<dbReference type="InterPro" id="IPR036938">
    <property type="entry name" value="PAP2/HPO_sf"/>
</dbReference>
<feature type="transmembrane region" description="Helical" evidence="7">
    <location>
        <begin position="70"/>
        <end position="88"/>
    </location>
</feature>
<keyword evidence="5 7" id="KW-1133">Transmembrane helix</keyword>